<dbReference type="RefSeq" id="XP_052903744.1">
    <property type="nucleotide sequence ID" value="XM_053050013.1"/>
</dbReference>
<comment type="caution">
    <text evidence="2">The sequence shown here is derived from an EMBL/GenBank/DDBJ whole genome shotgun (WGS) entry which is preliminary data.</text>
</comment>
<keyword evidence="1" id="KW-0472">Membrane</keyword>
<organism evidence="2 3">
    <name type="scientific">Nematocida ausubeli (strain ATCC PRA-371 / ERTm2)</name>
    <name type="common">Nematode killer fungus</name>
    <dbReference type="NCBI Taxonomy" id="1913371"/>
    <lineage>
        <taxon>Eukaryota</taxon>
        <taxon>Fungi</taxon>
        <taxon>Fungi incertae sedis</taxon>
        <taxon>Microsporidia</taxon>
        <taxon>Nematocida</taxon>
    </lineage>
</organism>
<keyword evidence="1" id="KW-0812">Transmembrane</keyword>
<dbReference type="EMBL" id="AKIJ01000006">
    <property type="protein sequence ID" value="KFG25189.1"/>
    <property type="molecule type" value="Genomic_DNA"/>
</dbReference>
<evidence type="ECO:0000313" key="3">
    <source>
        <dbReference type="Proteomes" id="UP000054524"/>
    </source>
</evidence>
<name>A0A086IZ71_NEMA1</name>
<reference evidence="2 3" key="1">
    <citation type="journal article" date="2014" name="Genome Announc.">
        <title>Genome Sequence of the Microsporidian Species Nematocida sp1 Strain ERTm6 (ATCC PRA-372).</title>
        <authorList>
            <person name="Bakowski M.A."/>
            <person name="Priest M."/>
            <person name="Young S."/>
            <person name="Cuomo C.A."/>
            <person name="Troemel E.R."/>
        </authorList>
    </citation>
    <scope>NUCLEOTIDE SEQUENCE [LARGE SCALE GENOMIC DNA]</scope>
    <source>
        <strain evidence="2 3">ERTm6</strain>
    </source>
</reference>
<protein>
    <recommendedName>
        <fullName evidence="4">Dolichol kinase</fullName>
    </recommendedName>
</protein>
<feature type="transmembrane region" description="Helical" evidence="1">
    <location>
        <begin position="226"/>
        <end position="244"/>
    </location>
</feature>
<dbReference type="GeneID" id="77677382"/>
<accession>A0A086IZ71</accession>
<feature type="transmembrane region" description="Helical" evidence="1">
    <location>
        <begin position="131"/>
        <end position="153"/>
    </location>
</feature>
<sequence length="336" mass="38165">MFQKSAPAQKHTRNKKTCGSHVEERSVFDQIAVAIMWIQLAQCNEGVLYHISYLYICGFLAHIYTKSHSRDEVLVGIGSIYWLLQKTQIQAELFFAIGTRNLEIPFVTALRQVAMYGIKALIKDVKKENGLMLWAQCTAYISLSLCLLCLLVYSRASLNVKRKAFHYILFFYCYLFPSEIVMVHLVCILFLFQLASRIIQMFGHIFKTSEKEIFSLLTSEKDEKEVTSHIILLSSFICVIGGVQEDRNRMLFILSGVGIIDSVACFFKKSQNTHKSMIGAMVGAIAAKVTLCCLGIHYPLWMYMVLGMAEYKSKMNDNIILPVIGYAISSFPCKYA</sequence>
<keyword evidence="3" id="KW-1185">Reference proteome</keyword>
<dbReference type="Proteomes" id="UP000054524">
    <property type="component" value="Unassembled WGS sequence"/>
</dbReference>
<feature type="transmembrane region" description="Helical" evidence="1">
    <location>
        <begin position="165"/>
        <end position="192"/>
    </location>
</feature>
<feature type="transmembrane region" description="Helical" evidence="1">
    <location>
        <begin position="279"/>
        <end position="301"/>
    </location>
</feature>
<evidence type="ECO:0008006" key="4">
    <source>
        <dbReference type="Google" id="ProtNLM"/>
    </source>
</evidence>
<keyword evidence="1" id="KW-1133">Transmembrane helix</keyword>
<gene>
    <name evidence="2" type="ORF">NESG_02409</name>
</gene>
<evidence type="ECO:0000313" key="2">
    <source>
        <dbReference type="EMBL" id="KFG25189.1"/>
    </source>
</evidence>
<dbReference type="HOGENOM" id="CLU_826648_0_0_1"/>
<evidence type="ECO:0000256" key="1">
    <source>
        <dbReference type="SAM" id="Phobius"/>
    </source>
</evidence>
<dbReference type="AlphaFoldDB" id="A0A086IZ71"/>
<proteinExistence type="predicted"/>
<feature type="transmembrane region" description="Helical" evidence="1">
    <location>
        <begin position="250"/>
        <end position="267"/>
    </location>
</feature>